<accession>A0ABV0Q402</accession>
<keyword evidence="1" id="KW-0472">Membrane</keyword>
<name>A0ABV0Q402_9TELE</name>
<keyword evidence="1" id="KW-1133">Transmembrane helix</keyword>
<organism evidence="2 3">
    <name type="scientific">Xenoophorus captivus</name>
    <dbReference type="NCBI Taxonomy" id="1517983"/>
    <lineage>
        <taxon>Eukaryota</taxon>
        <taxon>Metazoa</taxon>
        <taxon>Chordata</taxon>
        <taxon>Craniata</taxon>
        <taxon>Vertebrata</taxon>
        <taxon>Euteleostomi</taxon>
        <taxon>Actinopterygii</taxon>
        <taxon>Neopterygii</taxon>
        <taxon>Teleostei</taxon>
        <taxon>Neoteleostei</taxon>
        <taxon>Acanthomorphata</taxon>
        <taxon>Ovalentaria</taxon>
        <taxon>Atherinomorphae</taxon>
        <taxon>Cyprinodontiformes</taxon>
        <taxon>Goodeidae</taxon>
        <taxon>Xenoophorus</taxon>
    </lineage>
</organism>
<feature type="transmembrane region" description="Helical" evidence="1">
    <location>
        <begin position="61"/>
        <end position="81"/>
    </location>
</feature>
<reference evidence="2 3" key="1">
    <citation type="submission" date="2021-06" db="EMBL/GenBank/DDBJ databases">
        <authorList>
            <person name="Palmer J.M."/>
        </authorList>
    </citation>
    <scope>NUCLEOTIDE SEQUENCE [LARGE SCALE GENOMIC DNA]</scope>
    <source>
        <strain evidence="2 3">XC_2019</strain>
        <tissue evidence="2">Muscle</tissue>
    </source>
</reference>
<sequence length="111" mass="12392">AKLQTASETNHCPQSAGTSQWVQHQNHCYLFNGSFYNYSVYSMEQAKAICQELESAGSPVALGLFIIVLLTILLAAGFVIYKKKRSYFSSTVRYQRTHDDLDTTSIMAGTE</sequence>
<evidence type="ECO:0000313" key="2">
    <source>
        <dbReference type="EMBL" id="MEQ2190343.1"/>
    </source>
</evidence>
<evidence type="ECO:0000256" key="1">
    <source>
        <dbReference type="SAM" id="Phobius"/>
    </source>
</evidence>
<feature type="non-terminal residue" evidence="2">
    <location>
        <position position="1"/>
    </location>
</feature>
<gene>
    <name evidence="2" type="ORF">XENOCAPTIV_015442</name>
</gene>
<evidence type="ECO:0000313" key="3">
    <source>
        <dbReference type="Proteomes" id="UP001434883"/>
    </source>
</evidence>
<proteinExistence type="predicted"/>
<dbReference type="InterPro" id="IPR016187">
    <property type="entry name" value="CTDL_fold"/>
</dbReference>
<keyword evidence="1" id="KW-0812">Transmembrane</keyword>
<keyword evidence="3" id="KW-1185">Reference proteome</keyword>
<dbReference type="EMBL" id="JAHRIN010000003">
    <property type="protein sequence ID" value="MEQ2190343.1"/>
    <property type="molecule type" value="Genomic_DNA"/>
</dbReference>
<protein>
    <submittedName>
        <fullName evidence="2">Uncharacterized protein</fullName>
    </submittedName>
</protein>
<comment type="caution">
    <text evidence="2">The sequence shown here is derived from an EMBL/GenBank/DDBJ whole genome shotgun (WGS) entry which is preliminary data.</text>
</comment>
<dbReference type="Proteomes" id="UP001434883">
    <property type="component" value="Unassembled WGS sequence"/>
</dbReference>
<dbReference type="SUPFAM" id="SSF56436">
    <property type="entry name" value="C-type lectin-like"/>
    <property type="match status" value="1"/>
</dbReference>